<evidence type="ECO:0000313" key="3">
    <source>
        <dbReference type="Proteomes" id="UP000248795"/>
    </source>
</evidence>
<proteinExistence type="predicted"/>
<protein>
    <recommendedName>
        <fullName evidence="4">Fimbrial protein</fullName>
    </recommendedName>
</protein>
<dbReference type="RefSeq" id="WP_111195851.1">
    <property type="nucleotide sequence ID" value="NZ_QKVK01000001.1"/>
</dbReference>
<dbReference type="AlphaFoldDB" id="A0A2W2BE41"/>
<dbReference type="EMBL" id="QKVK01000001">
    <property type="protein sequence ID" value="PZF78524.1"/>
    <property type="molecule type" value="Genomic_DNA"/>
</dbReference>
<keyword evidence="1" id="KW-0812">Transmembrane</keyword>
<keyword evidence="1" id="KW-1133">Transmembrane helix</keyword>
<evidence type="ECO:0000256" key="1">
    <source>
        <dbReference type="SAM" id="Phobius"/>
    </source>
</evidence>
<evidence type="ECO:0008006" key="4">
    <source>
        <dbReference type="Google" id="ProtNLM"/>
    </source>
</evidence>
<accession>A0A2W2BE41</accession>
<gene>
    <name evidence="2" type="ORF">DK847_01565</name>
</gene>
<reference evidence="3" key="1">
    <citation type="submission" date="2018-06" db="EMBL/GenBank/DDBJ databases">
        <title>Aestuariibacter litoralis strain KCTC 52945T.</title>
        <authorList>
            <person name="Li X."/>
            <person name="Salam N."/>
            <person name="Li J.-L."/>
            <person name="Chen Y.-M."/>
            <person name="Yang Z.-W."/>
            <person name="Zhang L.-Y."/>
            <person name="Han M.-X."/>
            <person name="Xiao M."/>
            <person name="Li W.-J."/>
        </authorList>
    </citation>
    <scope>NUCLEOTIDE SEQUENCE [LARGE SCALE GENOMIC DNA]</scope>
    <source>
        <strain evidence="3">KCTC 52945</strain>
    </source>
</reference>
<dbReference type="Proteomes" id="UP000248795">
    <property type="component" value="Unassembled WGS sequence"/>
</dbReference>
<comment type="caution">
    <text evidence="2">The sequence shown here is derived from an EMBL/GenBank/DDBJ whole genome shotgun (WGS) entry which is preliminary data.</text>
</comment>
<keyword evidence="1" id="KW-0472">Membrane</keyword>
<name>A0A2W2BE41_9HYPH</name>
<sequence>MNESDPLQTSEAAPMELPPGTRRLLRLVYIMGVIFVLLLVTLIVGIIWKANHKAPPRPEPPPQVLNLGLPAGADIRSAALDGNSLVINTGREVIVVDVRKNAVISRISAGP</sequence>
<evidence type="ECO:0000313" key="2">
    <source>
        <dbReference type="EMBL" id="PZF78524.1"/>
    </source>
</evidence>
<keyword evidence="3" id="KW-1185">Reference proteome</keyword>
<organism evidence="2 3">
    <name type="scientific">Aestuariivirga litoralis</name>
    <dbReference type="NCBI Taxonomy" id="2650924"/>
    <lineage>
        <taxon>Bacteria</taxon>
        <taxon>Pseudomonadati</taxon>
        <taxon>Pseudomonadota</taxon>
        <taxon>Alphaproteobacteria</taxon>
        <taxon>Hyphomicrobiales</taxon>
        <taxon>Aestuariivirgaceae</taxon>
        <taxon>Aestuariivirga</taxon>
    </lineage>
</organism>
<feature type="transmembrane region" description="Helical" evidence="1">
    <location>
        <begin position="27"/>
        <end position="48"/>
    </location>
</feature>